<dbReference type="InterPro" id="IPR003010">
    <property type="entry name" value="C-N_Hydrolase"/>
</dbReference>
<comment type="pathway">
    <text evidence="1">Cofactor biosynthesis; NAD(+) biosynthesis; NAD(+) from deamido-NAD(+) (L-Gln route): step 1/1.</text>
</comment>
<evidence type="ECO:0000256" key="7">
    <source>
        <dbReference type="ARBA" id="ARBA00022840"/>
    </source>
</evidence>
<dbReference type="InterPro" id="IPR022310">
    <property type="entry name" value="NAD/GMP_synthase"/>
</dbReference>
<accession>A0AAN8WFK3</accession>
<evidence type="ECO:0000256" key="5">
    <source>
        <dbReference type="ARBA" id="ARBA00022598"/>
    </source>
</evidence>
<dbReference type="PROSITE" id="PS50263">
    <property type="entry name" value="CN_HYDROLASE"/>
    <property type="match status" value="1"/>
</dbReference>
<evidence type="ECO:0000259" key="12">
    <source>
        <dbReference type="PROSITE" id="PS50263"/>
    </source>
</evidence>
<dbReference type="GO" id="GO:0005737">
    <property type="term" value="C:cytoplasm"/>
    <property type="evidence" value="ECO:0007669"/>
    <property type="project" value="InterPro"/>
</dbReference>
<dbReference type="GO" id="GO:0003952">
    <property type="term" value="F:NAD+ synthase (glutamine-hydrolyzing) activity"/>
    <property type="evidence" value="ECO:0007669"/>
    <property type="project" value="UniProtKB-EC"/>
</dbReference>
<dbReference type="PANTHER" id="PTHR23090:SF9">
    <property type="entry name" value="GLUTAMINE-DEPENDENT NAD(+) SYNTHETASE"/>
    <property type="match status" value="1"/>
</dbReference>
<evidence type="ECO:0000313" key="14">
    <source>
        <dbReference type="Proteomes" id="UP001381693"/>
    </source>
</evidence>
<keyword evidence="6" id="KW-0547">Nucleotide-binding</keyword>
<dbReference type="HAMAP" id="MF_02090">
    <property type="entry name" value="NadE_glutamine_dep"/>
    <property type="match status" value="1"/>
</dbReference>
<dbReference type="EC" id="6.3.5.1" evidence="3"/>
<keyword evidence="14" id="KW-1185">Reference proteome</keyword>
<feature type="region of interest" description="Disordered" evidence="11">
    <location>
        <begin position="716"/>
        <end position="779"/>
    </location>
</feature>
<dbReference type="GO" id="GO:0009435">
    <property type="term" value="P:NAD+ biosynthetic process"/>
    <property type="evidence" value="ECO:0007669"/>
    <property type="project" value="InterPro"/>
</dbReference>
<dbReference type="EMBL" id="JAXCGZ010020795">
    <property type="protein sequence ID" value="KAK7065400.1"/>
    <property type="molecule type" value="Genomic_DNA"/>
</dbReference>
<proteinExistence type="inferred from homology"/>
<dbReference type="NCBIfam" id="TIGR00552">
    <property type="entry name" value="nadE"/>
    <property type="match status" value="1"/>
</dbReference>
<evidence type="ECO:0000256" key="8">
    <source>
        <dbReference type="ARBA" id="ARBA00023027"/>
    </source>
</evidence>
<dbReference type="Pfam" id="PF02540">
    <property type="entry name" value="NAD_synthase"/>
    <property type="match status" value="1"/>
</dbReference>
<feature type="compositionally biased region" description="Low complexity" evidence="11">
    <location>
        <begin position="739"/>
        <end position="754"/>
    </location>
</feature>
<dbReference type="InterPro" id="IPR014729">
    <property type="entry name" value="Rossmann-like_a/b/a_fold"/>
</dbReference>
<dbReference type="Gene3D" id="3.40.50.620">
    <property type="entry name" value="HUPs"/>
    <property type="match status" value="1"/>
</dbReference>
<dbReference type="FunFam" id="3.60.110.10:FF:000003">
    <property type="entry name" value="Glutamine-dependent NAD(+) synthetase"/>
    <property type="match status" value="1"/>
</dbReference>
<feature type="compositionally biased region" description="Polar residues" evidence="11">
    <location>
        <begin position="716"/>
        <end position="728"/>
    </location>
</feature>
<dbReference type="GO" id="GO:0005524">
    <property type="term" value="F:ATP binding"/>
    <property type="evidence" value="ECO:0007669"/>
    <property type="project" value="UniProtKB-KW"/>
</dbReference>
<evidence type="ECO:0000256" key="9">
    <source>
        <dbReference type="ARBA" id="ARBA00030681"/>
    </source>
</evidence>
<dbReference type="CDD" id="cd00553">
    <property type="entry name" value="NAD_synthase"/>
    <property type="match status" value="1"/>
</dbReference>
<comment type="similarity">
    <text evidence="2">In the C-terminal section; belongs to the NAD synthetase family.</text>
</comment>
<dbReference type="PANTHER" id="PTHR23090">
    <property type="entry name" value="NH 3 /GLUTAMINE-DEPENDENT NAD + SYNTHETASE"/>
    <property type="match status" value="1"/>
</dbReference>
<dbReference type="FunFam" id="3.40.50.620:FF:000036">
    <property type="entry name" value="Glutamine-dependent NAD(+) synthetase"/>
    <property type="match status" value="1"/>
</dbReference>
<organism evidence="13 14">
    <name type="scientific">Halocaridina rubra</name>
    <name type="common">Hawaiian red shrimp</name>
    <dbReference type="NCBI Taxonomy" id="373956"/>
    <lineage>
        <taxon>Eukaryota</taxon>
        <taxon>Metazoa</taxon>
        <taxon>Ecdysozoa</taxon>
        <taxon>Arthropoda</taxon>
        <taxon>Crustacea</taxon>
        <taxon>Multicrustacea</taxon>
        <taxon>Malacostraca</taxon>
        <taxon>Eumalacostraca</taxon>
        <taxon>Eucarida</taxon>
        <taxon>Decapoda</taxon>
        <taxon>Pleocyemata</taxon>
        <taxon>Caridea</taxon>
        <taxon>Atyoidea</taxon>
        <taxon>Atyidae</taxon>
        <taxon>Halocaridina</taxon>
    </lineage>
</organism>
<feature type="domain" description="CN hydrolase" evidence="12">
    <location>
        <begin position="22"/>
        <end position="292"/>
    </location>
</feature>
<keyword evidence="8" id="KW-0520">NAD</keyword>
<comment type="caution">
    <text evidence="13">The sequence shown here is derived from an EMBL/GenBank/DDBJ whole genome shotgun (WGS) entry which is preliminary data.</text>
</comment>
<dbReference type="Proteomes" id="UP001381693">
    <property type="component" value="Unassembled WGS sequence"/>
</dbReference>
<protein>
    <recommendedName>
        <fullName evidence="4">Glutamine-dependent NAD(+) synthetase</fullName>
        <ecNumber evidence="3">6.3.5.1</ecNumber>
    </recommendedName>
    <alternativeName>
        <fullName evidence="9">NAD(+) synthase [glutamine-hydrolyzing]</fullName>
    </alternativeName>
</protein>
<name>A0AAN8WFK3_HALRR</name>
<comment type="catalytic activity">
    <reaction evidence="10">
        <text>deamido-NAD(+) + L-glutamine + ATP + H2O = L-glutamate + AMP + diphosphate + NAD(+) + H(+)</text>
        <dbReference type="Rhea" id="RHEA:24384"/>
        <dbReference type="ChEBI" id="CHEBI:15377"/>
        <dbReference type="ChEBI" id="CHEBI:15378"/>
        <dbReference type="ChEBI" id="CHEBI:29985"/>
        <dbReference type="ChEBI" id="CHEBI:30616"/>
        <dbReference type="ChEBI" id="CHEBI:33019"/>
        <dbReference type="ChEBI" id="CHEBI:57540"/>
        <dbReference type="ChEBI" id="CHEBI:58359"/>
        <dbReference type="ChEBI" id="CHEBI:58437"/>
        <dbReference type="ChEBI" id="CHEBI:456215"/>
        <dbReference type="EC" id="6.3.5.1"/>
    </reaction>
</comment>
<dbReference type="InterPro" id="IPR036526">
    <property type="entry name" value="C-N_Hydrolase_sf"/>
</dbReference>
<evidence type="ECO:0000256" key="11">
    <source>
        <dbReference type="SAM" id="MobiDB-lite"/>
    </source>
</evidence>
<dbReference type="AlphaFoldDB" id="A0AAN8WFK3"/>
<evidence type="ECO:0000313" key="13">
    <source>
        <dbReference type="EMBL" id="KAK7065400.1"/>
    </source>
</evidence>
<evidence type="ECO:0000256" key="2">
    <source>
        <dbReference type="ARBA" id="ARBA00007145"/>
    </source>
</evidence>
<gene>
    <name evidence="13" type="primary">NADSYN1_2</name>
    <name evidence="13" type="ORF">SK128_015938</name>
</gene>
<dbReference type="CDD" id="cd07570">
    <property type="entry name" value="GAT_Gln-NAD-synth"/>
    <property type="match status" value="1"/>
</dbReference>
<evidence type="ECO:0000256" key="3">
    <source>
        <dbReference type="ARBA" id="ARBA00012743"/>
    </source>
</evidence>
<keyword evidence="5 13" id="KW-0436">Ligase</keyword>
<evidence type="ECO:0000256" key="4">
    <source>
        <dbReference type="ARBA" id="ARBA00017309"/>
    </source>
</evidence>
<dbReference type="SUPFAM" id="SSF52402">
    <property type="entry name" value="Adenine nucleotide alpha hydrolases-like"/>
    <property type="match status" value="1"/>
</dbReference>
<evidence type="ECO:0000256" key="6">
    <source>
        <dbReference type="ARBA" id="ARBA00022741"/>
    </source>
</evidence>
<dbReference type="SUPFAM" id="SSF56317">
    <property type="entry name" value="Carbon-nitrogen hydrolase"/>
    <property type="match status" value="1"/>
</dbReference>
<dbReference type="InterPro" id="IPR014445">
    <property type="entry name" value="Gln-dep_NAD_synthase"/>
</dbReference>
<dbReference type="Gene3D" id="3.60.110.10">
    <property type="entry name" value="Carbon-nitrogen hydrolase"/>
    <property type="match status" value="1"/>
</dbReference>
<keyword evidence="7" id="KW-0067">ATP-binding</keyword>
<dbReference type="InterPro" id="IPR003694">
    <property type="entry name" value="NAD_synthase"/>
</dbReference>
<sequence>MLLQVLRVIIPLNKSNSMGRKVVLATCCLNQWAMDFRGNMDRILDSIQQAKSNGAAYRSGPELEVSGYSCGDHYYESDTLLHSWEVVAELLQHPFCTDIIIDVGLPVMHKNVTYNCRVAFLNRKILLIRPKLMLCDDGNYRESRWFAPWQKVRQVEDHYLPRMISKITGQVTVPFGDAVIATRDTCIGYEICEELWNPESSHIPMSLDGVEIIVNGSGSYTEIRKGFVTQDLIKSATAKNGGCYLFANQRGCDGDRVYFSGDTMIGVNGSIVARVTPYSLGEVEVITATVDLESIRSYRNNIRSRCFRASQSNAYPRIQVNYSLSVDQDYFLPSCIPIEYKIPSPEEEILYGPACWLWDYLRRSGQGGFLLPLSGGVDSSSTATIVFSMCHLIVKAVAKGDEKVLDDVRRVVAQSDYVPRDPRELCGKLFHTVYMATENSSAETKSRAKLLAQQIGSYHIPVVIDSMVSAALGIFSAATGHIPKFKIRGGTIRENVALQNVQARLRMILAYLFAQLMLWVRGRQGGLLVLGSANVDEALRGYMTKYDCSSADINPIGGFAKNDLKKFLLLAKERLKLPVLGEILNAHPTAELEPLQEGKLVQTDEVDMGMTYDELSTYGKLRKIECCGPYSMFGKLVHLWSDWCSPKDVAEKVKFFFRMYSVNRHKMTVLTPAYHAEAYSPDDHRFDHRQFLYNYRWVWQFDAIDRAVERLEYGKTQNDTVERSSSTRSNKDGSHSSHSRPSSRTSNNSLSGSTGNEAPRRGVEVSAGPSSMSKDSPAPHRVDSLLVCYDIEDGNEVSITSMQHTVYGEKDMTQSSEEERKRRGSASIYIPAQKSLRCGDASSISMHEHTTTIHL</sequence>
<evidence type="ECO:0000256" key="1">
    <source>
        <dbReference type="ARBA" id="ARBA00005188"/>
    </source>
</evidence>
<dbReference type="GO" id="GO:0004359">
    <property type="term" value="F:glutaminase activity"/>
    <property type="evidence" value="ECO:0007669"/>
    <property type="project" value="InterPro"/>
</dbReference>
<dbReference type="Pfam" id="PF00795">
    <property type="entry name" value="CN_hydrolase"/>
    <property type="match status" value="1"/>
</dbReference>
<reference evidence="13 14" key="1">
    <citation type="submission" date="2023-11" db="EMBL/GenBank/DDBJ databases">
        <title>Halocaridina rubra genome assembly.</title>
        <authorList>
            <person name="Smith C."/>
        </authorList>
    </citation>
    <scope>NUCLEOTIDE SEQUENCE [LARGE SCALE GENOMIC DNA]</scope>
    <source>
        <strain evidence="13">EP-1</strain>
        <tissue evidence="13">Whole</tissue>
    </source>
</reference>
<evidence type="ECO:0000256" key="10">
    <source>
        <dbReference type="ARBA" id="ARBA00052340"/>
    </source>
</evidence>